<evidence type="ECO:0000259" key="6">
    <source>
        <dbReference type="PROSITE" id="PS52015"/>
    </source>
</evidence>
<evidence type="ECO:0000313" key="8">
    <source>
        <dbReference type="Proteomes" id="UP000643403"/>
    </source>
</evidence>
<keyword evidence="3" id="KW-1133">Transmembrane helix</keyword>
<evidence type="ECO:0000256" key="1">
    <source>
        <dbReference type="ARBA" id="ARBA00004167"/>
    </source>
</evidence>
<dbReference type="InterPro" id="IPR006260">
    <property type="entry name" value="TonB/TolA_C"/>
</dbReference>
<dbReference type="Proteomes" id="UP000643403">
    <property type="component" value="Unassembled WGS sequence"/>
</dbReference>
<accession>A0ABQ3BWE7</accession>
<evidence type="ECO:0000256" key="2">
    <source>
        <dbReference type="ARBA" id="ARBA00022692"/>
    </source>
</evidence>
<keyword evidence="5" id="KW-0732">Signal</keyword>
<feature type="chain" id="PRO_5046578219" description="TonB C-terminal domain-containing protein" evidence="5">
    <location>
        <begin position="17"/>
        <end position="148"/>
    </location>
</feature>
<comment type="caution">
    <text evidence="7">The sequence shown here is derived from an EMBL/GenBank/DDBJ whole genome shotgun (WGS) entry which is preliminary data.</text>
</comment>
<protein>
    <recommendedName>
        <fullName evidence="6">TonB C-terminal domain-containing protein</fullName>
    </recommendedName>
</protein>
<dbReference type="Pfam" id="PF03544">
    <property type="entry name" value="TonB_C"/>
    <property type="match status" value="1"/>
</dbReference>
<dbReference type="Gene3D" id="3.30.1150.10">
    <property type="match status" value="1"/>
</dbReference>
<dbReference type="PROSITE" id="PS52015">
    <property type="entry name" value="TONB_CTD"/>
    <property type="match status" value="1"/>
</dbReference>
<feature type="domain" description="TonB C-terminal" evidence="6">
    <location>
        <begin position="57"/>
        <end position="148"/>
    </location>
</feature>
<dbReference type="InterPro" id="IPR037682">
    <property type="entry name" value="TonB_C"/>
</dbReference>
<evidence type="ECO:0000313" key="7">
    <source>
        <dbReference type="EMBL" id="GGZ59387.1"/>
    </source>
</evidence>
<feature type="signal peptide" evidence="5">
    <location>
        <begin position="1"/>
        <end position="16"/>
    </location>
</feature>
<evidence type="ECO:0000256" key="5">
    <source>
        <dbReference type="SAM" id="SignalP"/>
    </source>
</evidence>
<keyword evidence="2" id="KW-0812">Transmembrane</keyword>
<dbReference type="NCBIfam" id="TIGR01352">
    <property type="entry name" value="tonB_Cterm"/>
    <property type="match status" value="1"/>
</dbReference>
<reference evidence="8" key="1">
    <citation type="journal article" date="2019" name="Int. J. Syst. Evol. Microbiol.">
        <title>The Global Catalogue of Microorganisms (GCM) 10K type strain sequencing project: providing services to taxonomists for standard genome sequencing and annotation.</title>
        <authorList>
            <consortium name="The Broad Institute Genomics Platform"/>
            <consortium name="The Broad Institute Genome Sequencing Center for Infectious Disease"/>
            <person name="Wu L."/>
            <person name="Ma J."/>
        </authorList>
    </citation>
    <scope>NUCLEOTIDE SEQUENCE [LARGE SCALE GENOMIC DNA]</scope>
    <source>
        <strain evidence="8">KCTC 22558</strain>
    </source>
</reference>
<organism evidence="7 8">
    <name type="scientific">Cognatilysobacter xinjiangensis</name>
    <dbReference type="NCBI Taxonomy" id="546892"/>
    <lineage>
        <taxon>Bacteria</taxon>
        <taxon>Pseudomonadati</taxon>
        <taxon>Pseudomonadota</taxon>
        <taxon>Gammaproteobacteria</taxon>
        <taxon>Lysobacterales</taxon>
        <taxon>Lysobacteraceae</taxon>
        <taxon>Cognatilysobacter</taxon>
    </lineage>
</organism>
<name>A0ABQ3BWE7_9GAMM</name>
<sequence>MLLGGVVFALIGMARAAGVVADPSARIEAPSAQHVPADAYNRALAGGRAGDLCRNIRCDVPPSLREGRAPSYPASELRAGIEGRAAVRFDIDVEGRPVNVVVHSATAEAFGIAASDAVKAWESTPAILDGKPVAYGPVLQVFPFGLPY</sequence>
<gene>
    <name evidence="7" type="ORF">GCM10008101_11450</name>
</gene>
<dbReference type="EMBL" id="BMXY01000001">
    <property type="protein sequence ID" value="GGZ59387.1"/>
    <property type="molecule type" value="Genomic_DNA"/>
</dbReference>
<evidence type="ECO:0000256" key="4">
    <source>
        <dbReference type="ARBA" id="ARBA00023136"/>
    </source>
</evidence>
<evidence type="ECO:0000256" key="3">
    <source>
        <dbReference type="ARBA" id="ARBA00022989"/>
    </source>
</evidence>
<dbReference type="SUPFAM" id="SSF74653">
    <property type="entry name" value="TolA/TonB C-terminal domain"/>
    <property type="match status" value="1"/>
</dbReference>
<keyword evidence="8" id="KW-1185">Reference proteome</keyword>
<proteinExistence type="predicted"/>
<keyword evidence="4" id="KW-0472">Membrane</keyword>
<comment type="subcellular location">
    <subcellularLocation>
        <location evidence="1">Membrane</location>
        <topology evidence="1">Single-pass membrane protein</topology>
    </subcellularLocation>
</comment>